<dbReference type="Pfam" id="PF13556">
    <property type="entry name" value="HTH_30"/>
    <property type="match status" value="1"/>
</dbReference>
<accession>A0A375YIC1</accession>
<dbReference type="Pfam" id="PF07905">
    <property type="entry name" value="PucR"/>
    <property type="match status" value="1"/>
</dbReference>
<dbReference type="InterPro" id="IPR025736">
    <property type="entry name" value="PucR_C-HTH_dom"/>
</dbReference>
<dbReference type="PANTHER" id="PTHR33744">
    <property type="entry name" value="CARBOHYDRATE DIACID REGULATOR"/>
    <property type="match status" value="1"/>
</dbReference>
<organism evidence="3 4">
    <name type="scientific">Mycolicibacterium parafortuitum</name>
    <name type="common">Mycobacterium parafortuitum</name>
    <dbReference type="NCBI Taxonomy" id="39692"/>
    <lineage>
        <taxon>Bacteria</taxon>
        <taxon>Bacillati</taxon>
        <taxon>Actinomycetota</taxon>
        <taxon>Actinomycetes</taxon>
        <taxon>Mycobacteriales</taxon>
        <taxon>Mycobacteriaceae</taxon>
        <taxon>Mycolicibacterium</taxon>
    </lineage>
</organism>
<dbReference type="AlphaFoldDB" id="A0A375YIC1"/>
<protein>
    <recommendedName>
        <fullName evidence="5">PucR family transcriptional regulator</fullName>
    </recommendedName>
</protein>
<proteinExistence type="predicted"/>
<dbReference type="InterPro" id="IPR012914">
    <property type="entry name" value="PucR_dom"/>
</dbReference>
<evidence type="ECO:0000259" key="2">
    <source>
        <dbReference type="Pfam" id="PF13556"/>
    </source>
</evidence>
<dbReference type="STRING" id="39692.BST38_00120"/>
<evidence type="ECO:0008006" key="5">
    <source>
        <dbReference type="Google" id="ProtNLM"/>
    </source>
</evidence>
<gene>
    <name evidence="3" type="ORF">MPP7335_02578</name>
</gene>
<evidence type="ECO:0000259" key="1">
    <source>
        <dbReference type="Pfam" id="PF07905"/>
    </source>
</evidence>
<evidence type="ECO:0000313" key="4">
    <source>
        <dbReference type="Proteomes" id="UP000252008"/>
    </source>
</evidence>
<dbReference type="PANTHER" id="PTHR33744:SF1">
    <property type="entry name" value="DNA-BINDING TRANSCRIPTIONAL ACTIVATOR ADER"/>
    <property type="match status" value="1"/>
</dbReference>
<dbReference type="Gene3D" id="1.10.10.2840">
    <property type="entry name" value="PucR C-terminal helix-turn-helix domain"/>
    <property type="match status" value="1"/>
</dbReference>
<dbReference type="InterPro" id="IPR051448">
    <property type="entry name" value="CdaR-like_regulators"/>
</dbReference>
<name>A0A375YIC1_MYCPF</name>
<feature type="domain" description="PucR C-terminal helix-turn-helix" evidence="2">
    <location>
        <begin position="427"/>
        <end position="485"/>
    </location>
</feature>
<dbReference type="InterPro" id="IPR042070">
    <property type="entry name" value="PucR_C-HTH_sf"/>
</dbReference>
<dbReference type="RefSeq" id="WP_083141204.1">
    <property type="nucleotide sequence ID" value="NZ_MVID01000001.1"/>
</dbReference>
<reference evidence="3 4" key="1">
    <citation type="submission" date="2018-05" db="EMBL/GenBank/DDBJ databases">
        <authorList>
            <consortium name="IHU Genomes"/>
        </authorList>
    </citation>
    <scope>NUCLEOTIDE SEQUENCE [LARGE SCALE GENOMIC DNA]</scope>
    <source>
        <strain evidence="3 4">P7335</strain>
    </source>
</reference>
<sequence length="501" mass="51420">MITARRLCQVDSLGLALVAGAQAADRPIAWAHAIELADPTPYLAGGELVMTTGINIGPDAAAQAAYVARLADAGTAALAVDTGTTLTAVPAGVLAAGDEHGVPILRVPAATPFIAISRVVIDAVKADQLRSVQRIVDQQEVLTRATLRGGVPGVVAALADCLDAVVVAVAADGRELAAGGTADAGVISALSEAAGAVRERGAAVTPAGDSLLTIQRLRAAQALRGHLVVRTPGPLSDAGRLLVSHAVSLISIALEKPARVQDAEQRLRAAVTRELLGGRATVDDGLLRYFGFAPGAQVVVVVLHGTGPLLAAEEELGRPLSDAGPYLMTAAGPEIVIVLPADGSRARIRALVGGPDAPAGGASRPVPIGDIGTGLEQARVAAESAAGQFAEYADLGPLAALLDGRTDGELRLLASVLDPLADADEDLIDTLAAFLRHNGQMEAAAAELRIHRHTLRARIRRIGHLLGDDLASVDSRTQLWLAVRAFRLLRSRRAAAGRTDS</sequence>
<dbReference type="EMBL" id="UEGS01000001">
    <property type="protein sequence ID" value="SRX80833.1"/>
    <property type="molecule type" value="Genomic_DNA"/>
</dbReference>
<dbReference type="Proteomes" id="UP000252008">
    <property type="component" value="Unassembled WGS sequence"/>
</dbReference>
<feature type="domain" description="Purine catabolism PurC-like" evidence="1">
    <location>
        <begin position="7"/>
        <end position="123"/>
    </location>
</feature>
<evidence type="ECO:0000313" key="3">
    <source>
        <dbReference type="EMBL" id="SRX80833.1"/>
    </source>
</evidence>
<keyword evidence="4" id="KW-1185">Reference proteome</keyword>